<dbReference type="PROSITE" id="PS51048">
    <property type="entry name" value="SGS"/>
    <property type="match status" value="1"/>
</dbReference>
<feature type="compositionally biased region" description="Low complexity" evidence="2">
    <location>
        <begin position="98"/>
        <end position="108"/>
    </location>
</feature>
<name>A0A7R9TME1_9VIRI</name>
<proteinExistence type="inferred from homology"/>
<dbReference type="InterPro" id="IPR011990">
    <property type="entry name" value="TPR-like_helical_dom_sf"/>
</dbReference>
<dbReference type="Gene3D" id="1.25.40.10">
    <property type="entry name" value="Tetratricopeptide repeat domain"/>
    <property type="match status" value="1"/>
</dbReference>
<dbReference type="CDD" id="cd06466">
    <property type="entry name" value="p23_CS_SGT1_like"/>
    <property type="match status" value="1"/>
</dbReference>
<evidence type="ECO:0000259" key="4">
    <source>
        <dbReference type="PROSITE" id="PS51203"/>
    </source>
</evidence>
<dbReference type="SUPFAM" id="SSF48452">
    <property type="entry name" value="TPR-like"/>
    <property type="match status" value="1"/>
</dbReference>
<dbReference type="InterPro" id="IPR007052">
    <property type="entry name" value="CS_dom"/>
</dbReference>
<dbReference type="GO" id="GO:0051087">
    <property type="term" value="F:protein-folding chaperone binding"/>
    <property type="evidence" value="ECO:0007669"/>
    <property type="project" value="InterPro"/>
</dbReference>
<feature type="region of interest" description="Disordered" evidence="2">
    <location>
        <begin position="241"/>
        <end position="267"/>
    </location>
</feature>
<dbReference type="InterPro" id="IPR044563">
    <property type="entry name" value="Sgt1-like"/>
</dbReference>
<organism evidence="5">
    <name type="scientific">Prasinoderma coloniale</name>
    <dbReference type="NCBI Taxonomy" id="156133"/>
    <lineage>
        <taxon>Eukaryota</taxon>
        <taxon>Viridiplantae</taxon>
        <taxon>Prasinodermophyta</taxon>
        <taxon>Prasinodermophyceae</taxon>
        <taxon>Prasinodermales</taxon>
        <taxon>Prasinodermaceae</taxon>
        <taxon>Prasinoderma</taxon>
    </lineage>
</organism>
<evidence type="ECO:0000256" key="1">
    <source>
        <dbReference type="ARBA" id="ARBA00008509"/>
    </source>
</evidence>
<evidence type="ECO:0000256" key="2">
    <source>
        <dbReference type="SAM" id="MobiDB-lite"/>
    </source>
</evidence>
<comment type="similarity">
    <text evidence="1">Belongs to the SGT1 family.</text>
</comment>
<evidence type="ECO:0000313" key="5">
    <source>
        <dbReference type="EMBL" id="CAD8239738.1"/>
    </source>
</evidence>
<protein>
    <recommendedName>
        <fullName evidence="6">SGS domain-containing protein</fullName>
    </recommendedName>
</protein>
<dbReference type="SUPFAM" id="SSF49764">
    <property type="entry name" value="HSP20-like chaperones"/>
    <property type="match status" value="1"/>
</dbReference>
<dbReference type="PROSITE" id="PS51203">
    <property type="entry name" value="CS"/>
    <property type="match status" value="1"/>
</dbReference>
<accession>A0A7R9TME1</accession>
<feature type="compositionally biased region" description="Basic and acidic residues" evidence="2">
    <location>
        <begin position="253"/>
        <end position="267"/>
    </location>
</feature>
<reference evidence="5" key="1">
    <citation type="submission" date="2021-01" db="EMBL/GenBank/DDBJ databases">
        <authorList>
            <person name="Corre E."/>
            <person name="Pelletier E."/>
            <person name="Niang G."/>
            <person name="Scheremetjew M."/>
            <person name="Finn R."/>
            <person name="Kale V."/>
            <person name="Holt S."/>
            <person name="Cochrane G."/>
            <person name="Meng A."/>
            <person name="Brown T."/>
            <person name="Cohen L."/>
        </authorList>
    </citation>
    <scope>NUCLEOTIDE SEQUENCE</scope>
    <source>
        <strain evidence="5">CCMP1413</strain>
    </source>
</reference>
<dbReference type="EMBL" id="HBDZ01008235">
    <property type="protein sequence ID" value="CAD8239738.1"/>
    <property type="molecule type" value="Transcribed_RNA"/>
</dbReference>
<dbReference type="InterPro" id="IPR007699">
    <property type="entry name" value="SGS_dom"/>
</dbReference>
<feature type="domain" description="CS" evidence="4">
    <location>
        <begin position="144"/>
        <end position="234"/>
    </location>
</feature>
<feature type="region of interest" description="Disordered" evidence="2">
    <location>
        <begin position="81"/>
        <end position="108"/>
    </location>
</feature>
<dbReference type="PANTHER" id="PTHR45862">
    <property type="entry name" value="PROTEIN SGT1 HOMOLOG"/>
    <property type="match status" value="1"/>
</dbReference>
<dbReference type="Pfam" id="PF04969">
    <property type="entry name" value="CS"/>
    <property type="match status" value="1"/>
</dbReference>
<feature type="domain" description="SGS" evidence="3">
    <location>
        <begin position="258"/>
        <end position="350"/>
    </location>
</feature>
<sequence length="350" mass="37469">MPSEAEAEAAAAVELLQAGGGIDAMAAAVRAVSLDGACAAAHAAKGRAAFSLDEWDTAAAAFDRAAELDAEGARTHRTWARRARAEADEEERLEREASGAAAGRSSSGGAAACVPAGTGAAAVAATPSEAAAAAAPKPKAVALPSSFRVEWYQTMNQVVVSILARGLKQEQVHVELDEREAEVSIDLGEEAEPFVWRRALFADIVPEKCKCGVFASKVELKLEKATVAQWADVERVGNAPAPVLQPANYSSEQPDRPRYPSSSKKDFRDWDKLEAQVIKEEENEKPEGDAALQKLFQDIYKNASDDTRRAMNKSFQESNGTTLSTNWAEIGSKFTEGQAPEGMELKKYEQ</sequence>
<dbReference type="InterPro" id="IPR008978">
    <property type="entry name" value="HSP20-like_chaperone"/>
</dbReference>
<evidence type="ECO:0008006" key="6">
    <source>
        <dbReference type="Google" id="ProtNLM"/>
    </source>
</evidence>
<dbReference type="AlphaFoldDB" id="A0A7R9TME1"/>
<dbReference type="Pfam" id="PF05002">
    <property type="entry name" value="SGS"/>
    <property type="match status" value="1"/>
</dbReference>
<dbReference type="Gene3D" id="2.60.40.790">
    <property type="match status" value="1"/>
</dbReference>
<evidence type="ECO:0000259" key="3">
    <source>
        <dbReference type="PROSITE" id="PS51048"/>
    </source>
</evidence>
<gene>
    <name evidence="5" type="ORF">PCOL08062_LOCUS6279</name>
</gene>